<sequence length="140" mass="15975">MNVFVDTNVIIDLLAKREPFYHESLKLFSLADSNQIELTVSALSLVNTHYILNDVMKLKDARSIIGKFKVLVESHALNDKVVDLALNDLNFKDFEDGIQYYTALESNANSIITRNLKDFKHSKIPVMSPKEFLAKRKTES</sequence>
<evidence type="ECO:0000313" key="2">
    <source>
        <dbReference type="EMBL" id="GLR15986.1"/>
    </source>
</evidence>
<protein>
    <submittedName>
        <fullName evidence="2">Twitching motility protein PilT</fullName>
    </submittedName>
</protein>
<proteinExistence type="predicted"/>
<reference evidence="2" key="1">
    <citation type="journal article" date="2014" name="Int. J. Syst. Evol. Microbiol.">
        <title>Complete genome sequence of Corynebacterium casei LMG S-19264T (=DSM 44701T), isolated from a smear-ripened cheese.</title>
        <authorList>
            <consortium name="US DOE Joint Genome Institute (JGI-PGF)"/>
            <person name="Walter F."/>
            <person name="Albersmeier A."/>
            <person name="Kalinowski J."/>
            <person name="Ruckert C."/>
        </authorList>
    </citation>
    <scope>NUCLEOTIDE SEQUENCE</scope>
    <source>
        <strain evidence="2">NBRC 108769</strain>
    </source>
</reference>
<evidence type="ECO:0000313" key="3">
    <source>
        <dbReference type="Proteomes" id="UP001156666"/>
    </source>
</evidence>
<dbReference type="SUPFAM" id="SSF88723">
    <property type="entry name" value="PIN domain-like"/>
    <property type="match status" value="1"/>
</dbReference>
<dbReference type="InterPro" id="IPR002716">
    <property type="entry name" value="PIN_dom"/>
</dbReference>
<reference evidence="2" key="2">
    <citation type="submission" date="2023-01" db="EMBL/GenBank/DDBJ databases">
        <title>Draft genome sequence of Portibacter lacus strain NBRC 108769.</title>
        <authorList>
            <person name="Sun Q."/>
            <person name="Mori K."/>
        </authorList>
    </citation>
    <scope>NUCLEOTIDE SEQUENCE</scope>
    <source>
        <strain evidence="2">NBRC 108769</strain>
    </source>
</reference>
<dbReference type="Gene3D" id="3.40.50.1010">
    <property type="entry name" value="5'-nuclease"/>
    <property type="match status" value="1"/>
</dbReference>
<dbReference type="RefSeq" id="WP_235294849.1">
    <property type="nucleotide sequence ID" value="NZ_BSOH01000002.1"/>
</dbReference>
<feature type="domain" description="PIN" evidence="1">
    <location>
        <begin position="3"/>
        <end position="116"/>
    </location>
</feature>
<gene>
    <name evidence="2" type="ORF">GCM10007940_06010</name>
</gene>
<dbReference type="Proteomes" id="UP001156666">
    <property type="component" value="Unassembled WGS sequence"/>
</dbReference>
<dbReference type="EMBL" id="BSOH01000002">
    <property type="protein sequence ID" value="GLR15986.1"/>
    <property type="molecule type" value="Genomic_DNA"/>
</dbReference>
<dbReference type="AlphaFoldDB" id="A0AA37WC08"/>
<dbReference type="Pfam" id="PF13470">
    <property type="entry name" value="PIN_3"/>
    <property type="match status" value="1"/>
</dbReference>
<dbReference type="CDD" id="cd09854">
    <property type="entry name" value="PIN_VapC-like"/>
    <property type="match status" value="1"/>
</dbReference>
<name>A0AA37WC08_9BACT</name>
<organism evidence="2 3">
    <name type="scientific">Portibacter lacus</name>
    <dbReference type="NCBI Taxonomy" id="1099794"/>
    <lineage>
        <taxon>Bacteria</taxon>
        <taxon>Pseudomonadati</taxon>
        <taxon>Bacteroidota</taxon>
        <taxon>Saprospiria</taxon>
        <taxon>Saprospirales</taxon>
        <taxon>Haliscomenobacteraceae</taxon>
        <taxon>Portibacter</taxon>
    </lineage>
</organism>
<accession>A0AA37WC08</accession>
<dbReference type="InterPro" id="IPR029060">
    <property type="entry name" value="PIN-like_dom_sf"/>
</dbReference>
<evidence type="ECO:0000259" key="1">
    <source>
        <dbReference type="Pfam" id="PF13470"/>
    </source>
</evidence>
<keyword evidence="3" id="KW-1185">Reference proteome</keyword>
<comment type="caution">
    <text evidence="2">The sequence shown here is derived from an EMBL/GenBank/DDBJ whole genome shotgun (WGS) entry which is preliminary data.</text>
</comment>